<dbReference type="AlphaFoldDB" id="A0AA96CUQ8"/>
<evidence type="ECO:0000313" key="2">
    <source>
        <dbReference type="EMBL" id="WNL16251.1"/>
    </source>
</evidence>
<name>A0AA96CUQ8_9BACT</name>
<protein>
    <recommendedName>
        <fullName evidence="1">Beta-ketoacyl synthase C-terminal domain-containing protein</fullName>
    </recommendedName>
</protein>
<dbReference type="InterPro" id="IPR016039">
    <property type="entry name" value="Thiolase-like"/>
</dbReference>
<dbReference type="Gene3D" id="3.40.47.10">
    <property type="match status" value="1"/>
</dbReference>
<accession>A0AA96CUQ8</accession>
<evidence type="ECO:0000259" key="1">
    <source>
        <dbReference type="Pfam" id="PF02801"/>
    </source>
</evidence>
<dbReference type="Pfam" id="PF02801">
    <property type="entry name" value="Ketoacyl-synt_C"/>
    <property type="match status" value="1"/>
</dbReference>
<proteinExistence type="predicted"/>
<feature type="domain" description="Beta-ketoacyl synthase C-terminal" evidence="1">
    <location>
        <begin position="208"/>
        <end position="262"/>
    </location>
</feature>
<gene>
    <name evidence="2" type="ORF">RJG54_08510</name>
</gene>
<dbReference type="GO" id="GO:0016746">
    <property type="term" value="F:acyltransferase activity"/>
    <property type="evidence" value="ECO:0007669"/>
    <property type="project" value="InterPro"/>
</dbReference>
<dbReference type="EMBL" id="CP134846">
    <property type="protein sequence ID" value="WNL16251.1"/>
    <property type="molecule type" value="Genomic_DNA"/>
</dbReference>
<dbReference type="SUPFAM" id="SSF53901">
    <property type="entry name" value="Thiolase-like"/>
    <property type="match status" value="1"/>
</dbReference>
<dbReference type="InterPro" id="IPR014031">
    <property type="entry name" value="Ketoacyl_synth_C"/>
</dbReference>
<organism evidence="2">
    <name type="scientific">Arcobacter sp. AZ-2023</name>
    <dbReference type="NCBI Taxonomy" id="3074453"/>
    <lineage>
        <taxon>Bacteria</taxon>
        <taxon>Pseudomonadati</taxon>
        <taxon>Campylobacterota</taxon>
        <taxon>Epsilonproteobacteria</taxon>
        <taxon>Campylobacterales</taxon>
        <taxon>Arcobacteraceae</taxon>
        <taxon>Arcobacter</taxon>
    </lineage>
</organism>
<reference evidence="2" key="1">
    <citation type="submission" date="2023-09" db="EMBL/GenBank/DDBJ databases">
        <title>Arcobacter tbilisiensis sp. nov. isolated from chicken meat in Tbilisi, Georgia.</title>
        <authorList>
            <person name="Matthias R."/>
            <person name="Zautner A.E."/>
        </authorList>
    </citation>
    <scope>NUCLEOTIDE SEQUENCE</scope>
    <source>
        <strain evidence="2">LEO 107</strain>
    </source>
</reference>
<sequence length="289" mass="33019">MYVKNYFYKTADLKLDSKSMIISDTKNRRDEYMSEVFYELYKDEFSKFKTTGKTALLYCAGTVLHHSSSRIFPTEMQTSNNVMKSHTSYIASKIAKRLGNISYLNINANTCASSMYAIFEAKILLKNGFDDVIIYGEEWVENVELLLFKQFNIDLVCSDGFFILHLSNNSKDKKAFIKNPQWLWNDDRAAFFVSKDGYKKSMLPFMKCDIDLIKMHGTGTAQNDVAEYEAIKELFGDIETIEYKSQIGHSQGCSTGVELCMLLDNYKDKNILVNASGLGNFYGSFELAI</sequence>